<dbReference type="InterPro" id="IPR023210">
    <property type="entry name" value="NADP_OxRdtase_dom"/>
</dbReference>
<dbReference type="Gene3D" id="3.20.20.100">
    <property type="entry name" value="NADP-dependent oxidoreductase domain"/>
    <property type="match status" value="1"/>
</dbReference>
<sequence>MGLSGGYNDPVPEEVGVSIIRHAFSKGITFFDTSDIYGPHLNEILLGKALKQLPRENIQLATKFGIIKFDLDKVEVNGTPEYVRSCCEGSLKRLGLEYIDLYYQHRIDTTVPIEDTIGELKKLVEEGKIKYIGLSEANADTIRRAHAVHPITAVQMEWSLWTREIEEEIIPLCRELGIGVVPYSPLGHGFFGGKAVIESVPASSFLNVHPRFQAETIEQNKTLYFQVAKLAEKHGCTAAQLALAWILHQGVDVVPIPGTTKIKNLDSNIGSLRVKLSKEDLKEISDVIPVNGVAGYRTTDAFVNCSWKFANTPAKESKLAE</sequence>
<dbReference type="GO" id="GO:0016491">
    <property type="term" value="F:oxidoreductase activity"/>
    <property type="evidence" value="ECO:0007669"/>
    <property type="project" value="UniProtKB-KW"/>
</dbReference>
<reference evidence="4" key="1">
    <citation type="submission" date="2018-02" db="EMBL/GenBank/DDBJ databases">
        <authorList>
            <person name="Cohen D.B."/>
            <person name="Kent A.D."/>
        </authorList>
    </citation>
    <scope>NUCLEOTIDE SEQUENCE</scope>
</reference>
<dbReference type="SUPFAM" id="SSF51430">
    <property type="entry name" value="NAD(P)-linked oxidoreductase"/>
    <property type="match status" value="1"/>
</dbReference>
<dbReference type="InterPro" id="IPR050791">
    <property type="entry name" value="Aldo-Keto_reductase"/>
</dbReference>
<evidence type="ECO:0000259" key="3">
    <source>
        <dbReference type="Pfam" id="PF00248"/>
    </source>
</evidence>
<organism evidence="4">
    <name type="scientific">Fagus sylvatica</name>
    <name type="common">Beechnut</name>
    <dbReference type="NCBI Taxonomy" id="28930"/>
    <lineage>
        <taxon>Eukaryota</taxon>
        <taxon>Viridiplantae</taxon>
        <taxon>Streptophyta</taxon>
        <taxon>Embryophyta</taxon>
        <taxon>Tracheophyta</taxon>
        <taxon>Spermatophyta</taxon>
        <taxon>Magnoliopsida</taxon>
        <taxon>eudicotyledons</taxon>
        <taxon>Gunneridae</taxon>
        <taxon>Pentapetalae</taxon>
        <taxon>rosids</taxon>
        <taxon>fabids</taxon>
        <taxon>Fagales</taxon>
        <taxon>Fagaceae</taxon>
        <taxon>Fagus</taxon>
    </lineage>
</organism>
<dbReference type="Pfam" id="PF00248">
    <property type="entry name" value="Aldo_ket_red"/>
    <property type="match status" value="1"/>
</dbReference>
<gene>
    <name evidence="4" type="ORF">FSB_LOCUS7464</name>
</gene>
<dbReference type="InterPro" id="IPR036812">
    <property type="entry name" value="NAD(P)_OxRdtase_dom_sf"/>
</dbReference>
<dbReference type="PANTHER" id="PTHR43625:SF81">
    <property type="entry name" value="OS01G0618100 PROTEIN"/>
    <property type="match status" value="1"/>
</dbReference>
<dbReference type="CDD" id="cd19145">
    <property type="entry name" value="AKR_AKR13D1"/>
    <property type="match status" value="1"/>
</dbReference>
<dbReference type="EMBL" id="OIVN01000399">
    <property type="protein sequence ID" value="SPC79582.1"/>
    <property type="molecule type" value="Genomic_DNA"/>
</dbReference>
<dbReference type="AlphaFoldDB" id="A0A2N9EXK7"/>
<accession>A0A2N9EXK7</accession>
<evidence type="ECO:0000313" key="4">
    <source>
        <dbReference type="EMBL" id="SPC79582.1"/>
    </source>
</evidence>
<keyword evidence="1" id="KW-0521">NADP</keyword>
<proteinExistence type="predicted"/>
<evidence type="ECO:0000256" key="2">
    <source>
        <dbReference type="ARBA" id="ARBA00023002"/>
    </source>
</evidence>
<name>A0A2N9EXK7_FAGSY</name>
<dbReference type="PANTHER" id="PTHR43625">
    <property type="entry name" value="AFLATOXIN B1 ALDEHYDE REDUCTASE"/>
    <property type="match status" value="1"/>
</dbReference>
<evidence type="ECO:0000256" key="1">
    <source>
        <dbReference type="ARBA" id="ARBA00022857"/>
    </source>
</evidence>
<feature type="domain" description="NADP-dependent oxidoreductase" evidence="3">
    <location>
        <begin position="4"/>
        <end position="287"/>
    </location>
</feature>
<keyword evidence="2" id="KW-0560">Oxidoreductase</keyword>
<dbReference type="GO" id="GO:0005737">
    <property type="term" value="C:cytoplasm"/>
    <property type="evidence" value="ECO:0007669"/>
    <property type="project" value="TreeGrafter"/>
</dbReference>
<protein>
    <recommendedName>
        <fullName evidence="3">NADP-dependent oxidoreductase domain-containing protein</fullName>
    </recommendedName>
</protein>